<evidence type="ECO:0000313" key="3">
    <source>
        <dbReference type="Proteomes" id="UP000265955"/>
    </source>
</evidence>
<evidence type="ECO:0000313" key="2">
    <source>
        <dbReference type="EMBL" id="RJF99003.1"/>
    </source>
</evidence>
<sequence length="143" mass="15849">MRYPVNLTPDEGGFCVSFPDIPEALTSGVTEEEAMEMARDALATAMEFYFEDRRTVPLPSKMRGKFPFVELPASLSAKVLLLNEMLAQGVKPSELARRLGTRPQDVNRLLDLSHSTKIDTIQEALKALGKELVIDVRRDVASA</sequence>
<dbReference type="PANTHER" id="PTHR34504">
    <property type="entry name" value="ANTITOXIN HICB"/>
    <property type="match status" value="1"/>
</dbReference>
<dbReference type="AlphaFoldDB" id="A0A3A3FT89"/>
<feature type="domain" description="HicB-like antitoxin of toxin-antitoxin system" evidence="1">
    <location>
        <begin position="3"/>
        <end position="62"/>
    </location>
</feature>
<dbReference type="Pfam" id="PF15919">
    <property type="entry name" value="HicB_lk_antitox"/>
    <property type="match status" value="1"/>
</dbReference>
<protein>
    <submittedName>
        <fullName evidence="2">Type II toxin-antitoxin system HicB family antitoxin</fullName>
    </submittedName>
</protein>
<dbReference type="SUPFAM" id="SSF47413">
    <property type="entry name" value="lambda repressor-like DNA-binding domains"/>
    <property type="match status" value="1"/>
</dbReference>
<organism evidence="2 3">
    <name type="scientific">Noviherbaspirillum saxi</name>
    <dbReference type="NCBI Taxonomy" id="2320863"/>
    <lineage>
        <taxon>Bacteria</taxon>
        <taxon>Pseudomonadati</taxon>
        <taxon>Pseudomonadota</taxon>
        <taxon>Betaproteobacteria</taxon>
        <taxon>Burkholderiales</taxon>
        <taxon>Oxalobacteraceae</taxon>
        <taxon>Noviherbaspirillum</taxon>
    </lineage>
</organism>
<dbReference type="InterPro" id="IPR035069">
    <property type="entry name" value="TTHA1013/TTHA0281-like"/>
</dbReference>
<comment type="caution">
    <text evidence="2">The sequence shown here is derived from an EMBL/GenBank/DDBJ whole genome shotgun (WGS) entry which is preliminary data.</text>
</comment>
<dbReference type="Gene3D" id="3.30.160.250">
    <property type="match status" value="1"/>
</dbReference>
<proteinExistence type="predicted"/>
<dbReference type="SUPFAM" id="SSF143100">
    <property type="entry name" value="TTHA1013/TTHA0281-like"/>
    <property type="match status" value="1"/>
</dbReference>
<keyword evidence="3" id="KW-1185">Reference proteome</keyword>
<dbReference type="InterPro" id="IPR051404">
    <property type="entry name" value="TA_system_antitoxin"/>
</dbReference>
<accession>A0A3A3FT89</accession>
<dbReference type="RefSeq" id="WP_119768949.1">
    <property type="nucleotide sequence ID" value="NZ_QYUO01000001.1"/>
</dbReference>
<name>A0A3A3FT89_9BURK</name>
<dbReference type="GO" id="GO:0003677">
    <property type="term" value="F:DNA binding"/>
    <property type="evidence" value="ECO:0007669"/>
    <property type="project" value="InterPro"/>
</dbReference>
<dbReference type="EMBL" id="QYUO01000001">
    <property type="protein sequence ID" value="RJF99003.1"/>
    <property type="molecule type" value="Genomic_DNA"/>
</dbReference>
<dbReference type="InterPro" id="IPR031807">
    <property type="entry name" value="HicB-like"/>
</dbReference>
<dbReference type="PANTHER" id="PTHR34504:SF4">
    <property type="entry name" value="ANTITOXIN HICB"/>
    <property type="match status" value="1"/>
</dbReference>
<gene>
    <name evidence="2" type="ORF">D3871_11155</name>
</gene>
<evidence type="ECO:0000259" key="1">
    <source>
        <dbReference type="Pfam" id="PF15919"/>
    </source>
</evidence>
<dbReference type="Proteomes" id="UP000265955">
    <property type="component" value="Unassembled WGS sequence"/>
</dbReference>
<dbReference type="OrthoDB" id="5772151at2"/>
<dbReference type="Gene3D" id="1.10.260.40">
    <property type="entry name" value="lambda repressor-like DNA-binding domains"/>
    <property type="match status" value="1"/>
</dbReference>
<dbReference type="InterPro" id="IPR010982">
    <property type="entry name" value="Lambda_DNA-bd_dom_sf"/>
</dbReference>
<reference evidence="3" key="1">
    <citation type="submission" date="2018-09" db="EMBL/GenBank/DDBJ databases">
        <authorList>
            <person name="Zhu H."/>
        </authorList>
    </citation>
    <scope>NUCLEOTIDE SEQUENCE [LARGE SCALE GENOMIC DNA]</scope>
    <source>
        <strain evidence="3">K1R23-30</strain>
    </source>
</reference>